<sequence>MNQRRLELGLQWRDLAAAAGISYEALRSIRRGVSAPADLTARKLDDALQWEPGSVRATLAGGTPALRQSDPTTPAPVAPTLTPGEALRRMIRASARELGATRDDVDEAFTLARQDLADLPPAPGRRVRTDLSDMVRERRLQAGLSVDEVAAHAVDPATGEHVVDADWLDRLERSALAPHEYPEYPQLDALVGALNLDPDQVQGAAGVQFMDVHTVWSDDGQARAIVHGELSPEDRQKVQTLMQMYRPAPRRDG</sequence>
<feature type="domain" description="HTH cro/C1-type" evidence="2">
    <location>
        <begin position="1"/>
        <end position="55"/>
    </location>
</feature>
<accession>A0ABX3Y8V2</accession>
<feature type="region of interest" description="Disordered" evidence="1">
    <location>
        <begin position="60"/>
        <end position="81"/>
    </location>
</feature>
<reference evidence="3 4" key="1">
    <citation type="submission" date="2016-12" db="EMBL/GenBank/DDBJ databases">
        <title>Genome Mining:The Detection of Biosynthetic Gene Clusters to Aid in the Expression of Curamycin A produced by Streptomyces sp. strain CZA14.</title>
        <authorList>
            <person name="Durrell K.A."/>
            <person name="Kirby B.M."/>
            <person name="Khan W."/>
            <person name="Mthethwa T."/>
            <person name="Le Roes-Hill M."/>
        </authorList>
    </citation>
    <scope>NUCLEOTIDE SEQUENCE [LARGE SCALE GENOMIC DNA]</scope>
    <source>
        <strain evidence="3 4">CZA14</strain>
    </source>
</reference>
<feature type="domain" description="HTH cro/C1-type" evidence="2">
    <location>
        <begin position="134"/>
        <end position="201"/>
    </location>
</feature>
<proteinExistence type="predicted"/>
<dbReference type="EMBL" id="MRYD01000317">
    <property type="protein sequence ID" value="OSZ56283.1"/>
    <property type="molecule type" value="Genomic_DNA"/>
</dbReference>
<gene>
    <name evidence="3" type="ORF">OQI_33860</name>
</gene>
<keyword evidence="4" id="KW-1185">Reference proteome</keyword>
<evidence type="ECO:0000313" key="3">
    <source>
        <dbReference type="EMBL" id="OSZ56283.1"/>
    </source>
</evidence>
<dbReference type="SMART" id="SM00530">
    <property type="entry name" value="HTH_XRE"/>
    <property type="match status" value="2"/>
</dbReference>
<dbReference type="Proteomes" id="UP000194266">
    <property type="component" value="Unassembled WGS sequence"/>
</dbReference>
<dbReference type="InterPro" id="IPR010982">
    <property type="entry name" value="Lambda_DNA-bd_dom_sf"/>
</dbReference>
<dbReference type="SUPFAM" id="SSF47413">
    <property type="entry name" value="lambda repressor-like DNA-binding domains"/>
    <property type="match status" value="1"/>
</dbReference>
<evidence type="ECO:0000259" key="2">
    <source>
        <dbReference type="SMART" id="SM00530"/>
    </source>
</evidence>
<comment type="caution">
    <text evidence="3">The sequence shown here is derived from an EMBL/GenBank/DDBJ whole genome shotgun (WGS) entry which is preliminary data.</text>
</comment>
<dbReference type="CDD" id="cd00093">
    <property type="entry name" value="HTH_XRE"/>
    <property type="match status" value="1"/>
</dbReference>
<protein>
    <recommendedName>
        <fullName evidence="2">HTH cro/C1-type domain-containing protein</fullName>
    </recommendedName>
</protein>
<dbReference type="Pfam" id="PF01381">
    <property type="entry name" value="HTH_3"/>
    <property type="match status" value="1"/>
</dbReference>
<evidence type="ECO:0000313" key="4">
    <source>
        <dbReference type="Proteomes" id="UP000194266"/>
    </source>
</evidence>
<dbReference type="Gene3D" id="1.10.260.40">
    <property type="entry name" value="lambda repressor-like DNA-binding domains"/>
    <property type="match status" value="1"/>
</dbReference>
<name>A0ABX3Y8V2_9ACTN</name>
<dbReference type="InterPro" id="IPR001387">
    <property type="entry name" value="Cro/C1-type_HTH"/>
</dbReference>
<organism evidence="3 4">
    <name type="scientific">Streptomyces pharetrae CZA14</name>
    <dbReference type="NCBI Taxonomy" id="1144883"/>
    <lineage>
        <taxon>Bacteria</taxon>
        <taxon>Bacillati</taxon>
        <taxon>Actinomycetota</taxon>
        <taxon>Actinomycetes</taxon>
        <taxon>Kitasatosporales</taxon>
        <taxon>Streptomycetaceae</taxon>
        <taxon>Streptomyces</taxon>
    </lineage>
</organism>
<evidence type="ECO:0000256" key="1">
    <source>
        <dbReference type="SAM" id="MobiDB-lite"/>
    </source>
</evidence>